<gene>
    <name evidence="1" type="ORF">mvi_20670</name>
</gene>
<dbReference type="EMBL" id="AP024145">
    <property type="protein sequence ID" value="BCM83606.1"/>
    <property type="molecule type" value="Genomic_DNA"/>
</dbReference>
<dbReference type="Proteomes" id="UP000663508">
    <property type="component" value="Chromosome"/>
</dbReference>
<protein>
    <submittedName>
        <fullName evidence="1">Uncharacterized protein</fullName>
    </submittedName>
</protein>
<name>A0A8H8WSJ2_9HYPH</name>
<dbReference type="RefSeq" id="WP_207182630.1">
    <property type="nucleotide sequence ID" value="NZ_AP024145.1"/>
</dbReference>
<evidence type="ECO:0000313" key="1">
    <source>
        <dbReference type="EMBL" id="BCM83606.1"/>
    </source>
</evidence>
<reference evidence="1" key="1">
    <citation type="submission" date="2020-11" db="EMBL/GenBank/DDBJ databases">
        <title>Complete genome sequence of a novel pathogenic Methylobacterium strain isolated from rice in Vietnam.</title>
        <authorList>
            <person name="Lai K."/>
            <person name="Okazaki S."/>
            <person name="Higashi K."/>
            <person name="Mori H."/>
            <person name="Toyoda A."/>
            <person name="Kurokawa K."/>
        </authorList>
    </citation>
    <scope>NUCLEOTIDE SEQUENCE</scope>
    <source>
        <strain evidence="1">VL1</strain>
    </source>
</reference>
<dbReference type="KEGG" id="mind:mvi_20670"/>
<dbReference type="AlphaFoldDB" id="A0A8H8WSJ2"/>
<accession>A0A8H8WSJ2</accession>
<organism evidence="1 2">
    <name type="scientific">Methylobacterium indicum</name>
    <dbReference type="NCBI Taxonomy" id="1775910"/>
    <lineage>
        <taxon>Bacteria</taxon>
        <taxon>Pseudomonadati</taxon>
        <taxon>Pseudomonadota</taxon>
        <taxon>Alphaproteobacteria</taxon>
        <taxon>Hyphomicrobiales</taxon>
        <taxon>Methylobacteriaceae</taxon>
        <taxon>Methylobacterium</taxon>
    </lineage>
</organism>
<evidence type="ECO:0000313" key="2">
    <source>
        <dbReference type="Proteomes" id="UP000663508"/>
    </source>
</evidence>
<sequence length="195" mass="21167">MSVRSFFASVMRAVAAALARAPRLVWDGTRFVLRAAAALVPTPPQEEALAEEELMAELNRPRQLVKADVAEVDPREEWGYAAGNHLVSCGEPTKGVLDERAMAYLDSLDIEERAALLAYEARHIGAFLLGERKLKGLPPVPTAAQWTDAEKARLAALAGPVREGRALIQAKVDEVAAVMREHGYEPVPAPRPRAA</sequence>
<proteinExistence type="predicted"/>